<feature type="region of interest" description="Disordered" evidence="5">
    <location>
        <begin position="175"/>
        <end position="245"/>
    </location>
</feature>
<keyword evidence="8" id="KW-1185">Reference proteome</keyword>
<dbReference type="Pfam" id="PF00005">
    <property type="entry name" value="ABC_tran"/>
    <property type="match status" value="1"/>
</dbReference>
<feature type="compositionally biased region" description="Basic residues" evidence="5">
    <location>
        <begin position="205"/>
        <end position="222"/>
    </location>
</feature>
<keyword evidence="4" id="KW-0067">ATP-binding</keyword>
<feature type="domain" description="ABC transporter" evidence="6">
    <location>
        <begin position="10"/>
        <end position="250"/>
    </location>
</feature>
<comment type="similarity">
    <text evidence="1">Belongs to the ABC transporter superfamily.</text>
</comment>
<keyword evidence="2" id="KW-0813">Transport</keyword>
<dbReference type="PANTHER" id="PTHR24220:SF86">
    <property type="entry name" value="ABC TRANSPORTER ABCH.1"/>
    <property type="match status" value="1"/>
</dbReference>
<dbReference type="PROSITE" id="PS50893">
    <property type="entry name" value="ABC_TRANSPORTER_2"/>
    <property type="match status" value="1"/>
</dbReference>
<dbReference type="Proteomes" id="UP001565369">
    <property type="component" value="Unassembled WGS sequence"/>
</dbReference>
<name>A0ABV4G733_9BRAD</name>
<dbReference type="PROSITE" id="PS00211">
    <property type="entry name" value="ABC_TRANSPORTER_1"/>
    <property type="match status" value="1"/>
</dbReference>
<feature type="compositionally biased region" description="Basic and acidic residues" evidence="5">
    <location>
        <begin position="375"/>
        <end position="384"/>
    </location>
</feature>
<dbReference type="Gene3D" id="3.40.50.300">
    <property type="entry name" value="P-loop containing nucleotide triphosphate hydrolases"/>
    <property type="match status" value="1"/>
</dbReference>
<feature type="compositionally biased region" description="Basic residues" evidence="5">
    <location>
        <begin position="526"/>
        <end position="539"/>
    </location>
</feature>
<feature type="compositionally biased region" description="Basic and acidic residues" evidence="5">
    <location>
        <begin position="223"/>
        <end position="238"/>
    </location>
</feature>
<organism evidence="7 8">
    <name type="scientific">Bradyrhizobium ottawaense</name>
    <dbReference type="NCBI Taxonomy" id="931866"/>
    <lineage>
        <taxon>Bacteria</taxon>
        <taxon>Pseudomonadati</taxon>
        <taxon>Pseudomonadota</taxon>
        <taxon>Alphaproteobacteria</taxon>
        <taxon>Hyphomicrobiales</taxon>
        <taxon>Nitrobacteraceae</taxon>
        <taxon>Bradyrhizobium</taxon>
    </lineage>
</organism>
<feature type="compositionally biased region" description="Basic residues" evidence="5">
    <location>
        <begin position="175"/>
        <end position="184"/>
    </location>
</feature>
<comment type="caution">
    <text evidence="7">The sequence shown here is derived from an EMBL/GenBank/DDBJ whole genome shotgun (WGS) entry which is preliminary data.</text>
</comment>
<dbReference type="InterPro" id="IPR015854">
    <property type="entry name" value="ABC_transpr_LolD-like"/>
</dbReference>
<feature type="compositionally biased region" description="Basic and acidic residues" evidence="5">
    <location>
        <begin position="356"/>
        <end position="367"/>
    </location>
</feature>
<evidence type="ECO:0000256" key="2">
    <source>
        <dbReference type="ARBA" id="ARBA00022448"/>
    </source>
</evidence>
<dbReference type="PANTHER" id="PTHR24220">
    <property type="entry name" value="IMPORT ATP-BINDING PROTEIN"/>
    <property type="match status" value="1"/>
</dbReference>
<evidence type="ECO:0000313" key="7">
    <source>
        <dbReference type="EMBL" id="MEY9459427.1"/>
    </source>
</evidence>
<dbReference type="EMBL" id="JBGBZJ010000003">
    <property type="protein sequence ID" value="MEY9459427.1"/>
    <property type="molecule type" value="Genomic_DNA"/>
</dbReference>
<reference evidence="7 8" key="1">
    <citation type="submission" date="2024-07" db="EMBL/GenBank/DDBJ databases">
        <title>Genomic Encyclopedia of Type Strains, Phase V (KMG-V): Genome sequencing to study the core and pangenomes of soil and plant-associated prokaryotes.</title>
        <authorList>
            <person name="Whitman W."/>
        </authorList>
    </citation>
    <scope>NUCLEOTIDE SEQUENCE [LARGE SCALE GENOMIC DNA]</scope>
    <source>
        <strain evidence="7 8">USDA 152</strain>
    </source>
</reference>
<sequence length="539" mass="60008">MIPHLADPIIAIEKVRREFMAGDTSVVALDDFSLSIQPGEMVAIIGSSGSGKSTLLNILGCLDRPTSGTYRVAGKNVSELDADALAALRREHFGFIFQRYHLLGDLSAGENVEIPAIYAGMKARERRTRAEQLLARLGVNDRRGHRPNQLSGGQQQRVSIARALINGAEVILGGRAHRRARPAQRRGGPEDPERAAPRGADDHHRHPRCRCRRAGRTHHRAARRQDRLRSPRGDDKRVGAGGSGVADVMEQRHRLVRRLAAPAGGLADGAGCDGRAPAARLPDHARHHHRHRRGVVGGRARQRVPAQGAVRHFEPRHQHDRGISGQGLWRRPRRQDQDAGTGRRPRARPAGFHCRGHSDGVDQHDGAISRQRVQRAGERRRRELFPGQGRQARERTPVRYRCDPQHRAAGRHRRQYPQDLLRRRPDLRDRPRDLARQGALSHRRRHRPAAGRVRLEPEPVGLPALHHRAGPVHGRSRAAQHPAADQRRGFDRAGAGRGDHALDAAAATPGISSSSTPTISAAPSPARHRRWRSWWRRSR</sequence>
<evidence type="ECO:0000256" key="1">
    <source>
        <dbReference type="ARBA" id="ARBA00005417"/>
    </source>
</evidence>
<dbReference type="InterPro" id="IPR017871">
    <property type="entry name" value="ABC_transporter-like_CS"/>
</dbReference>
<evidence type="ECO:0000256" key="3">
    <source>
        <dbReference type="ARBA" id="ARBA00022741"/>
    </source>
</evidence>
<feature type="compositionally biased region" description="Basic residues" evidence="5">
    <location>
        <begin position="465"/>
        <end position="478"/>
    </location>
</feature>
<dbReference type="InterPro" id="IPR027417">
    <property type="entry name" value="P-loop_NTPase"/>
</dbReference>
<dbReference type="InterPro" id="IPR017911">
    <property type="entry name" value="MacB-like_ATP-bd"/>
</dbReference>
<feature type="compositionally biased region" description="Basic and acidic residues" evidence="5">
    <location>
        <begin position="391"/>
        <end position="406"/>
    </location>
</feature>
<accession>A0ABV4G733</accession>
<feature type="compositionally biased region" description="Basic and acidic residues" evidence="5">
    <location>
        <begin position="187"/>
        <end position="204"/>
    </location>
</feature>
<evidence type="ECO:0000313" key="8">
    <source>
        <dbReference type="Proteomes" id="UP001565369"/>
    </source>
</evidence>
<keyword evidence="7" id="KW-0449">Lipoprotein</keyword>
<evidence type="ECO:0000256" key="5">
    <source>
        <dbReference type="SAM" id="MobiDB-lite"/>
    </source>
</evidence>
<dbReference type="InterPro" id="IPR003439">
    <property type="entry name" value="ABC_transporter-like_ATP-bd"/>
</dbReference>
<proteinExistence type="inferred from homology"/>
<keyword evidence="3" id="KW-0547">Nucleotide-binding</keyword>
<feature type="compositionally biased region" description="Low complexity" evidence="5">
    <location>
        <begin position="503"/>
        <end position="525"/>
    </location>
</feature>
<evidence type="ECO:0000256" key="4">
    <source>
        <dbReference type="ARBA" id="ARBA00022840"/>
    </source>
</evidence>
<feature type="compositionally biased region" description="Basic and acidic residues" evidence="5">
    <location>
        <begin position="420"/>
        <end position="435"/>
    </location>
</feature>
<feature type="compositionally biased region" description="Basic residues" evidence="5">
    <location>
        <begin position="285"/>
        <end position="294"/>
    </location>
</feature>
<protein>
    <submittedName>
        <fullName evidence="7">ABC-type lipoprotein export system ATPase subunit</fullName>
    </submittedName>
</protein>
<feature type="compositionally biased region" description="Basic and acidic residues" evidence="5">
    <location>
        <begin position="311"/>
        <end position="322"/>
    </location>
</feature>
<gene>
    <name evidence="7" type="ORF">ABIG07_008375</name>
</gene>
<dbReference type="CDD" id="cd03255">
    <property type="entry name" value="ABC_MJ0796_LolCDE_FtsE"/>
    <property type="match status" value="1"/>
</dbReference>
<dbReference type="SUPFAM" id="SSF52540">
    <property type="entry name" value="P-loop containing nucleoside triphosphate hydrolases"/>
    <property type="match status" value="1"/>
</dbReference>
<feature type="region of interest" description="Disordered" evidence="5">
    <location>
        <begin position="275"/>
        <end position="539"/>
    </location>
</feature>
<evidence type="ECO:0000259" key="6">
    <source>
        <dbReference type="PROSITE" id="PS50893"/>
    </source>
</evidence>